<feature type="compositionally biased region" description="Basic residues" evidence="1">
    <location>
        <begin position="851"/>
        <end position="866"/>
    </location>
</feature>
<feature type="region of interest" description="Disordered" evidence="1">
    <location>
        <begin position="695"/>
        <end position="716"/>
    </location>
</feature>
<evidence type="ECO:0000313" key="3">
    <source>
        <dbReference type="Proteomes" id="UP001054857"/>
    </source>
</evidence>
<dbReference type="PANTHER" id="PTHR14667:SF2">
    <property type="entry name" value="BARDET-BIEDL SYNDROME 10 PROTEIN"/>
    <property type="match status" value="1"/>
</dbReference>
<feature type="region of interest" description="Disordered" evidence="1">
    <location>
        <begin position="845"/>
        <end position="898"/>
    </location>
</feature>
<accession>A0AAD3HRM3</accession>
<protein>
    <submittedName>
        <fullName evidence="2">Uncharacterized protein</fullName>
    </submittedName>
</protein>
<feature type="region of interest" description="Disordered" evidence="1">
    <location>
        <begin position="539"/>
        <end position="566"/>
    </location>
</feature>
<name>A0AAD3HRM3_9CHLO</name>
<dbReference type="GO" id="GO:0051131">
    <property type="term" value="P:chaperone-mediated protein complex assembly"/>
    <property type="evidence" value="ECO:0007669"/>
    <property type="project" value="InterPro"/>
</dbReference>
<dbReference type="PANTHER" id="PTHR14667">
    <property type="entry name" value="BARDET-BIEDL SYNDROME 10 PROTEIN"/>
    <property type="match status" value="1"/>
</dbReference>
<evidence type="ECO:0000313" key="2">
    <source>
        <dbReference type="EMBL" id="GFR50598.1"/>
    </source>
</evidence>
<dbReference type="InterPro" id="IPR027413">
    <property type="entry name" value="GROEL-like_equatorial_sf"/>
</dbReference>
<feature type="compositionally biased region" description="Acidic residues" evidence="1">
    <location>
        <begin position="883"/>
        <end position="898"/>
    </location>
</feature>
<feature type="compositionally biased region" description="Basic and acidic residues" evidence="1">
    <location>
        <begin position="265"/>
        <end position="277"/>
    </location>
</feature>
<keyword evidence="3" id="KW-1185">Reference proteome</keyword>
<feature type="compositionally biased region" description="Basic and acidic residues" evidence="1">
    <location>
        <begin position="545"/>
        <end position="557"/>
    </location>
</feature>
<organism evidence="2 3">
    <name type="scientific">Astrephomene gubernaculifera</name>
    <dbReference type="NCBI Taxonomy" id="47775"/>
    <lineage>
        <taxon>Eukaryota</taxon>
        <taxon>Viridiplantae</taxon>
        <taxon>Chlorophyta</taxon>
        <taxon>core chlorophytes</taxon>
        <taxon>Chlorophyceae</taxon>
        <taxon>CS clade</taxon>
        <taxon>Chlamydomonadales</taxon>
        <taxon>Astrephomenaceae</taxon>
        <taxon>Astrephomene</taxon>
    </lineage>
</organism>
<feature type="compositionally biased region" description="Low complexity" evidence="1">
    <location>
        <begin position="278"/>
        <end position="287"/>
    </location>
</feature>
<feature type="region of interest" description="Disordered" evidence="1">
    <location>
        <begin position="256"/>
        <end position="305"/>
    </location>
</feature>
<dbReference type="AlphaFoldDB" id="A0AAD3HRM3"/>
<feature type="compositionally biased region" description="Basic residues" evidence="1">
    <location>
        <begin position="471"/>
        <end position="483"/>
    </location>
</feature>
<dbReference type="Gene3D" id="1.10.560.10">
    <property type="entry name" value="GroEL-like equatorial domain"/>
    <property type="match status" value="1"/>
</dbReference>
<feature type="region of interest" description="Disordered" evidence="1">
    <location>
        <begin position="467"/>
        <end position="511"/>
    </location>
</feature>
<feature type="compositionally biased region" description="Low complexity" evidence="1">
    <location>
        <begin position="484"/>
        <end position="493"/>
    </location>
</feature>
<proteinExistence type="predicted"/>
<gene>
    <name evidence="2" type="ORF">Agub_g12873</name>
</gene>
<dbReference type="SUPFAM" id="SSF48592">
    <property type="entry name" value="GroEL equatorial domain-like"/>
    <property type="match status" value="1"/>
</dbReference>
<feature type="compositionally biased region" description="Acidic residues" evidence="1">
    <location>
        <begin position="494"/>
        <end position="511"/>
    </location>
</feature>
<dbReference type="EMBL" id="BMAR01000038">
    <property type="protein sequence ID" value="GFR50598.1"/>
    <property type="molecule type" value="Genomic_DNA"/>
</dbReference>
<sequence length="898" mass="89027">MEHLRRAIDSVGRHEQAVAVGLGPHGLDQLILDEANQPTISNSGDVILSARCPDDALGALLLKLVTDSCAALGDGSKRLLLMVLAGLRQFLRSGLHPHAFQAALAAQVLQCVVPAAVLHVPLAPGHEGAAAEALHALISTHLGGKLGGPAASAHLAACLKDLVLMQLAAASRAGLSAAEALSSLASQPPLFRLPSSCPHLSRLLPGVLLGEGPLSGGMAAGAASELRSPIFLALSCPLDGEPLSCVSTAPTLLLPGGGSSGNCKDSNRDSSRHDTHDTPPTTNNNHNKGSSGRDNHDTPTTTHGGCGGGGGLAALQAAQLELLRQRVELLAERGVTLLLLAGRPPAGAVQLCQQYGICLVAGLDEQDLARACAASAASTSAAGGGGTAPLTRAGLAALRTAPLGRAVAARVVGMGPRRGLLLEFDQEAAMGQAACTLLLCGTTEVAVRQAARAVQRCLISLAAAVGSMARPRPRPHPHPRSGHPRLQPQPQQQEGDEEEEAGDEQQEEEEEVECLVFVAGGGGFEGLLEGQLRELEGVALRGRPARGEGGEEEPRGQEEEEEEDVGRAAAAEAAAVSQLVGSLRVLHAMAAAVPVALTGATPAAAAPVTTATTTTVAAVTTVAAAACGGDGGGGGGDGGGGSRGAGGLSGASLAAVRRGQREALLQVHALRQAQLHALSRGQVSRAGLVVPSAALSSAGHQGRGNPMRHLRSGEDAAAAAGDTAAAGVAAGGVAAAAGVLPSTATGTAAGTAPAAAAAAAGGCNSNSSSSRCSSSSSFAVCDAVSCGVVEAAAVVSSLWSAAVEVLGQVLRIDGAALSATRRPTGRQQLQGGLAAAGGLQLAGPAPVAVPRVRRGGGGRGGKRQRQGRQAVGAGGGLSTSDGSDGEEDEGDGSGDSDW</sequence>
<dbReference type="Proteomes" id="UP001054857">
    <property type="component" value="Unassembled WGS sequence"/>
</dbReference>
<reference evidence="2 3" key="1">
    <citation type="journal article" date="2021" name="Sci. Rep.">
        <title>Genome sequencing of the multicellular alga Astrephomene provides insights into convergent evolution of germ-soma differentiation.</title>
        <authorList>
            <person name="Yamashita S."/>
            <person name="Yamamoto K."/>
            <person name="Matsuzaki R."/>
            <person name="Suzuki S."/>
            <person name="Yamaguchi H."/>
            <person name="Hirooka S."/>
            <person name="Minakuchi Y."/>
            <person name="Miyagishima S."/>
            <person name="Kawachi M."/>
            <person name="Toyoda A."/>
            <person name="Nozaki H."/>
        </authorList>
    </citation>
    <scope>NUCLEOTIDE SEQUENCE [LARGE SCALE GENOMIC DNA]</scope>
    <source>
        <strain evidence="2 3">NIES-4017</strain>
    </source>
</reference>
<dbReference type="InterPro" id="IPR042619">
    <property type="entry name" value="BBS10"/>
</dbReference>
<comment type="caution">
    <text evidence="2">The sequence shown here is derived from an EMBL/GenBank/DDBJ whole genome shotgun (WGS) entry which is preliminary data.</text>
</comment>
<evidence type="ECO:0000256" key="1">
    <source>
        <dbReference type="SAM" id="MobiDB-lite"/>
    </source>
</evidence>